<protein>
    <submittedName>
        <fullName evidence="1">Uncharacterized protein</fullName>
    </submittedName>
</protein>
<organism evidence="1">
    <name type="scientific">Triticum aestivum</name>
    <name type="common">Wheat</name>
    <dbReference type="NCBI Taxonomy" id="4565"/>
    <lineage>
        <taxon>Eukaryota</taxon>
        <taxon>Viridiplantae</taxon>
        <taxon>Streptophyta</taxon>
        <taxon>Embryophyta</taxon>
        <taxon>Tracheophyta</taxon>
        <taxon>Spermatophyta</taxon>
        <taxon>Magnoliopsida</taxon>
        <taxon>Liliopsida</taxon>
        <taxon>Poales</taxon>
        <taxon>Poaceae</taxon>
        <taxon>BOP clade</taxon>
        <taxon>Pooideae</taxon>
        <taxon>Triticodae</taxon>
        <taxon>Triticeae</taxon>
        <taxon>Triticinae</taxon>
        <taxon>Triticum</taxon>
    </lineage>
</organism>
<reference evidence="1" key="1">
    <citation type="submission" date="2018-08" db="EMBL/GenBank/DDBJ databases">
        <authorList>
            <person name="Rossello M."/>
        </authorList>
    </citation>
    <scope>NUCLEOTIDE SEQUENCE [LARGE SCALE GENOMIC DNA]</scope>
    <source>
        <strain evidence="1">cv. Chinese Spring</strain>
    </source>
</reference>
<name>A0A3B6RFS6_WHEAT</name>
<dbReference type="Gramene" id="TraesCS7A02G187400.1">
    <property type="protein sequence ID" value="TraesCS7A02G187400.1.cds1"/>
    <property type="gene ID" value="TraesCS7A02G187400"/>
</dbReference>
<dbReference type="Gramene" id="TraesCS7A03G0437000.1">
    <property type="protein sequence ID" value="TraesCS7A03G0437000.1.CDS1"/>
    <property type="gene ID" value="TraesCS7A03G0437000"/>
</dbReference>
<evidence type="ECO:0000313" key="2">
    <source>
        <dbReference type="Proteomes" id="UP000019116"/>
    </source>
</evidence>
<evidence type="ECO:0000313" key="1">
    <source>
        <dbReference type="EnsemblPlants" id="TraesCS7A02G187400.1.cds1"/>
    </source>
</evidence>
<dbReference type="EnsemblPlants" id="TraesCS7A02G187400.1">
    <property type="protein sequence ID" value="TraesCS7A02G187400.1.cds1"/>
    <property type="gene ID" value="TraesCS7A02G187400"/>
</dbReference>
<proteinExistence type="predicted"/>
<dbReference type="OrthoDB" id="691068at2759"/>
<keyword evidence="2" id="KW-1185">Reference proteome</keyword>
<accession>A0A3B6RFS6</accession>
<dbReference type="Proteomes" id="UP000019116">
    <property type="component" value="Chromosome 7A"/>
</dbReference>
<reference evidence="1" key="2">
    <citation type="submission" date="2018-10" db="UniProtKB">
        <authorList>
            <consortium name="EnsemblPlants"/>
        </authorList>
    </citation>
    <scope>IDENTIFICATION</scope>
</reference>
<sequence>MFVVSCSYVHMLDVVASRCRLPFHSYLREVMDDGVVIGGVEIEVHVLGSDALTVRRFFWSQDGVGYLSLYNDAAFQAICFLQGLYGFVVLDYNYHGMMTYRELARSAVVLAASLVRSSGSVVGGDASAAVGDVNDASRQQMLHARLVSTACSF</sequence>
<dbReference type="AlphaFoldDB" id="A0A3B6RFS6"/>
<dbReference type="OMA" id="MAQYHIL"/>